<gene>
    <name evidence="2" type="ORF">HPP92_007203</name>
</gene>
<feature type="compositionally biased region" description="Polar residues" evidence="1">
    <location>
        <begin position="12"/>
        <end position="27"/>
    </location>
</feature>
<feature type="region of interest" description="Disordered" evidence="1">
    <location>
        <begin position="1"/>
        <end position="27"/>
    </location>
</feature>
<reference evidence="2 3" key="1">
    <citation type="journal article" date="2020" name="Nat. Food">
        <title>A phased Vanilla planifolia genome enables genetic improvement of flavour and production.</title>
        <authorList>
            <person name="Hasing T."/>
            <person name="Tang H."/>
            <person name="Brym M."/>
            <person name="Khazi F."/>
            <person name="Huang T."/>
            <person name="Chambers A.H."/>
        </authorList>
    </citation>
    <scope>NUCLEOTIDE SEQUENCE [LARGE SCALE GENOMIC DNA]</scope>
    <source>
        <tissue evidence="2">Leaf</tissue>
    </source>
</reference>
<name>A0A835V7K7_VANPL</name>
<evidence type="ECO:0000313" key="2">
    <source>
        <dbReference type="EMBL" id="KAG0488392.1"/>
    </source>
</evidence>
<dbReference type="OrthoDB" id="427800at2759"/>
<dbReference type="EMBL" id="JADCNL010000003">
    <property type="protein sequence ID" value="KAG0488392.1"/>
    <property type="molecule type" value="Genomic_DNA"/>
</dbReference>
<dbReference type="AlphaFoldDB" id="A0A835V7K7"/>
<evidence type="ECO:0000256" key="1">
    <source>
        <dbReference type="SAM" id="MobiDB-lite"/>
    </source>
</evidence>
<organism evidence="2 3">
    <name type="scientific">Vanilla planifolia</name>
    <name type="common">Vanilla</name>
    <dbReference type="NCBI Taxonomy" id="51239"/>
    <lineage>
        <taxon>Eukaryota</taxon>
        <taxon>Viridiplantae</taxon>
        <taxon>Streptophyta</taxon>
        <taxon>Embryophyta</taxon>
        <taxon>Tracheophyta</taxon>
        <taxon>Spermatophyta</taxon>
        <taxon>Magnoliopsida</taxon>
        <taxon>Liliopsida</taxon>
        <taxon>Asparagales</taxon>
        <taxon>Orchidaceae</taxon>
        <taxon>Vanilloideae</taxon>
        <taxon>Vanilleae</taxon>
        <taxon>Vanilla</taxon>
    </lineage>
</organism>
<protein>
    <submittedName>
        <fullName evidence="2">Uncharacterized protein</fullName>
    </submittedName>
</protein>
<keyword evidence="3" id="KW-1185">Reference proteome</keyword>
<dbReference type="Proteomes" id="UP000636800">
    <property type="component" value="Chromosome 3"/>
</dbReference>
<evidence type="ECO:0000313" key="3">
    <source>
        <dbReference type="Proteomes" id="UP000636800"/>
    </source>
</evidence>
<sequence>MLGKKWKDSPARRSQYSSGGSFSPLSTWRKNRTIWGAGVGQTVMEAYPYLTE</sequence>
<accession>A0A835V7K7</accession>
<proteinExistence type="predicted"/>
<feature type="compositionally biased region" description="Basic and acidic residues" evidence="1">
    <location>
        <begin position="1"/>
        <end position="11"/>
    </location>
</feature>
<comment type="caution">
    <text evidence="2">The sequence shown here is derived from an EMBL/GenBank/DDBJ whole genome shotgun (WGS) entry which is preliminary data.</text>
</comment>